<gene>
    <name evidence="3" type="ORF">ZIOFF_056344</name>
</gene>
<evidence type="ECO:0008006" key="5">
    <source>
        <dbReference type="Google" id="ProtNLM"/>
    </source>
</evidence>
<dbReference type="InterPro" id="IPR015419">
    <property type="entry name" value="CTAG/Pcc1"/>
</dbReference>
<dbReference type="Pfam" id="PF09341">
    <property type="entry name" value="Pcc1"/>
    <property type="match status" value="1"/>
</dbReference>
<evidence type="ECO:0000313" key="4">
    <source>
        <dbReference type="Proteomes" id="UP000734854"/>
    </source>
</evidence>
<dbReference type="EMBL" id="JACMSC010000015">
    <property type="protein sequence ID" value="KAG6487743.1"/>
    <property type="molecule type" value="Genomic_DNA"/>
</dbReference>
<feature type="chain" id="PRO_5035172872" description="Secreted protein" evidence="2">
    <location>
        <begin position="23"/>
        <end position="81"/>
    </location>
</feature>
<reference evidence="3 4" key="1">
    <citation type="submission" date="2020-08" db="EMBL/GenBank/DDBJ databases">
        <title>Plant Genome Project.</title>
        <authorList>
            <person name="Zhang R.-G."/>
        </authorList>
    </citation>
    <scope>NUCLEOTIDE SEQUENCE [LARGE SCALE GENOMIC DNA]</scope>
    <source>
        <tissue evidence="3">Rhizome</tissue>
    </source>
</reference>
<proteinExistence type="inferred from homology"/>
<comment type="caution">
    <text evidence="3">The sequence shown here is derived from an EMBL/GenBank/DDBJ whole genome shotgun (WGS) entry which is preliminary data.</text>
</comment>
<feature type="signal peptide" evidence="2">
    <location>
        <begin position="1"/>
        <end position="22"/>
    </location>
</feature>
<keyword evidence="2" id="KW-0732">Signal</keyword>
<evidence type="ECO:0000256" key="1">
    <source>
        <dbReference type="ARBA" id="ARBA00007073"/>
    </source>
</evidence>
<dbReference type="Proteomes" id="UP000734854">
    <property type="component" value="Unassembled WGS sequence"/>
</dbReference>
<accession>A0A8J5KKZ5</accession>
<comment type="similarity">
    <text evidence="1">Belongs to the CTAG/PCC1 family.</text>
</comment>
<protein>
    <recommendedName>
        <fullName evidence="5">Secreted protein</fullName>
    </recommendedName>
</protein>
<organism evidence="3 4">
    <name type="scientific">Zingiber officinale</name>
    <name type="common">Ginger</name>
    <name type="synonym">Amomum zingiber</name>
    <dbReference type="NCBI Taxonomy" id="94328"/>
    <lineage>
        <taxon>Eukaryota</taxon>
        <taxon>Viridiplantae</taxon>
        <taxon>Streptophyta</taxon>
        <taxon>Embryophyta</taxon>
        <taxon>Tracheophyta</taxon>
        <taxon>Spermatophyta</taxon>
        <taxon>Magnoliopsida</taxon>
        <taxon>Liliopsida</taxon>
        <taxon>Zingiberales</taxon>
        <taxon>Zingiberaceae</taxon>
        <taxon>Zingiber</taxon>
    </lineage>
</organism>
<name>A0A8J5KKZ5_ZINOF</name>
<dbReference type="AlphaFoldDB" id="A0A8J5KKZ5"/>
<sequence>MRQIEYSLFLCWINCLLLSVDSMFSCSRTRLRGRYPFAMESLKCKQFEAVEARFLRASFSSFVDLLILTTQLIEEYGHTPI</sequence>
<keyword evidence="4" id="KW-1185">Reference proteome</keyword>
<evidence type="ECO:0000256" key="2">
    <source>
        <dbReference type="SAM" id="SignalP"/>
    </source>
</evidence>
<evidence type="ECO:0000313" key="3">
    <source>
        <dbReference type="EMBL" id="KAG6487743.1"/>
    </source>
</evidence>